<proteinExistence type="predicted"/>
<evidence type="ECO:0000313" key="1">
    <source>
        <dbReference type="EMBL" id="PMC80770.1"/>
    </source>
</evidence>
<organism evidence="1 2">
    <name type="scientific">Anaerococcus hydrogenalis</name>
    <dbReference type="NCBI Taxonomy" id="33029"/>
    <lineage>
        <taxon>Bacteria</taxon>
        <taxon>Bacillati</taxon>
        <taxon>Bacillota</taxon>
        <taxon>Tissierellia</taxon>
        <taxon>Tissierellales</taxon>
        <taxon>Peptoniphilaceae</taxon>
        <taxon>Anaerococcus</taxon>
    </lineage>
</organism>
<dbReference type="Gene3D" id="3.10.530.10">
    <property type="entry name" value="CPE0013-like"/>
    <property type="match status" value="1"/>
</dbReference>
<dbReference type="PANTHER" id="PTHR39450">
    <property type="entry name" value="MOLYBDOPTERIN OXIDOREDUCTASE, 4FE-4S CLUSTER-BINDING SUBUNIT"/>
    <property type="match status" value="1"/>
</dbReference>
<protein>
    <submittedName>
        <fullName evidence="1">DUF1667 domain-containing protein</fullName>
    </submittedName>
</protein>
<dbReference type="InterPro" id="IPR036593">
    <property type="entry name" value="CPE0013-like_sf"/>
</dbReference>
<dbReference type="Pfam" id="PF07892">
    <property type="entry name" value="DUF1667"/>
    <property type="match status" value="1"/>
</dbReference>
<dbReference type="GeneID" id="84579339"/>
<gene>
    <name evidence="1" type="ORF">CJ192_09090</name>
</gene>
<name>A0A2N6UGQ0_9FIRM</name>
<dbReference type="SUPFAM" id="SSF160148">
    <property type="entry name" value="CPE0013-like"/>
    <property type="match status" value="1"/>
</dbReference>
<sequence>MKKELTCINCPLGCLVTVTMDEDGNVENVTGNTCKRGEVYARNEVKNPVRVVTSTVKVDGGKEYSVSVKTADAIPKNKMNEAMNEINKAKIKAPVHVGDVVIENIAETGISLIATANRK</sequence>
<dbReference type="EMBL" id="PNHP01000008">
    <property type="protein sequence ID" value="PMC80770.1"/>
    <property type="molecule type" value="Genomic_DNA"/>
</dbReference>
<dbReference type="PANTHER" id="PTHR39450:SF1">
    <property type="entry name" value="DUF1667 DOMAIN-CONTAINING PROTEIN"/>
    <property type="match status" value="1"/>
</dbReference>
<accession>A0A2N6UGQ0</accession>
<dbReference type="InterPro" id="IPR012460">
    <property type="entry name" value="DUF1667"/>
</dbReference>
<dbReference type="Proteomes" id="UP000235658">
    <property type="component" value="Unassembled WGS sequence"/>
</dbReference>
<comment type="caution">
    <text evidence="1">The sequence shown here is derived from an EMBL/GenBank/DDBJ whole genome shotgun (WGS) entry which is preliminary data.</text>
</comment>
<reference evidence="1 2" key="1">
    <citation type="submission" date="2017-09" db="EMBL/GenBank/DDBJ databases">
        <title>Bacterial strain isolated from the female urinary microbiota.</title>
        <authorList>
            <person name="Thomas-White K."/>
            <person name="Kumar N."/>
            <person name="Forster S."/>
            <person name="Putonti C."/>
            <person name="Lawley T."/>
            <person name="Wolfe A.J."/>
        </authorList>
    </citation>
    <scope>NUCLEOTIDE SEQUENCE [LARGE SCALE GENOMIC DNA]</scope>
    <source>
        <strain evidence="1 2">UMB0204</strain>
    </source>
</reference>
<dbReference type="AlphaFoldDB" id="A0A2N6UGQ0"/>
<dbReference type="RefSeq" id="WP_004816908.1">
    <property type="nucleotide sequence ID" value="NZ_PNHP01000008.1"/>
</dbReference>
<evidence type="ECO:0000313" key="2">
    <source>
        <dbReference type="Proteomes" id="UP000235658"/>
    </source>
</evidence>